<feature type="non-terminal residue" evidence="1">
    <location>
        <position position="1"/>
    </location>
</feature>
<evidence type="ECO:0000313" key="2">
    <source>
        <dbReference type="Proteomes" id="UP001341840"/>
    </source>
</evidence>
<name>A0ABU6WYD8_9FABA</name>
<evidence type="ECO:0000313" key="1">
    <source>
        <dbReference type="EMBL" id="MED6190319.1"/>
    </source>
</evidence>
<reference evidence="1 2" key="1">
    <citation type="journal article" date="2023" name="Plants (Basel)">
        <title>Bridging the Gap: Combining Genomics and Transcriptomics Approaches to Understand Stylosanthes scabra, an Orphan Legume from the Brazilian Caatinga.</title>
        <authorList>
            <person name="Ferreira-Neto J.R.C."/>
            <person name="da Silva M.D."/>
            <person name="Binneck E."/>
            <person name="de Melo N.F."/>
            <person name="da Silva R.H."/>
            <person name="de Melo A.L.T.M."/>
            <person name="Pandolfi V."/>
            <person name="Bustamante F.O."/>
            <person name="Brasileiro-Vidal A.C."/>
            <person name="Benko-Iseppon A.M."/>
        </authorList>
    </citation>
    <scope>NUCLEOTIDE SEQUENCE [LARGE SCALE GENOMIC DNA]</scope>
    <source>
        <tissue evidence="1">Leaves</tissue>
    </source>
</reference>
<gene>
    <name evidence="1" type="ORF">PIB30_104761</name>
</gene>
<comment type="caution">
    <text evidence="1">The sequence shown here is derived from an EMBL/GenBank/DDBJ whole genome shotgun (WGS) entry which is preliminary data.</text>
</comment>
<organism evidence="1 2">
    <name type="scientific">Stylosanthes scabra</name>
    <dbReference type="NCBI Taxonomy" id="79078"/>
    <lineage>
        <taxon>Eukaryota</taxon>
        <taxon>Viridiplantae</taxon>
        <taxon>Streptophyta</taxon>
        <taxon>Embryophyta</taxon>
        <taxon>Tracheophyta</taxon>
        <taxon>Spermatophyta</taxon>
        <taxon>Magnoliopsida</taxon>
        <taxon>eudicotyledons</taxon>
        <taxon>Gunneridae</taxon>
        <taxon>Pentapetalae</taxon>
        <taxon>rosids</taxon>
        <taxon>fabids</taxon>
        <taxon>Fabales</taxon>
        <taxon>Fabaceae</taxon>
        <taxon>Papilionoideae</taxon>
        <taxon>50 kb inversion clade</taxon>
        <taxon>dalbergioids sensu lato</taxon>
        <taxon>Dalbergieae</taxon>
        <taxon>Pterocarpus clade</taxon>
        <taxon>Stylosanthes</taxon>
    </lineage>
</organism>
<accession>A0ABU6WYD8</accession>
<dbReference type="Proteomes" id="UP001341840">
    <property type="component" value="Unassembled WGS sequence"/>
</dbReference>
<dbReference type="EMBL" id="JASCZI010184927">
    <property type="protein sequence ID" value="MED6190319.1"/>
    <property type="molecule type" value="Genomic_DNA"/>
</dbReference>
<sequence>RKKQLNMLYYYVSGPELHGLVPKFRDAQQNTTINPLESGCLSLPIKLNKYLRVSERMVLNKTDKNTEQQTGTEQVMRDKRRITWRPPPKGWIKCNFDAAFHNDQKLGSISIVFRNEEGKIIIGSA</sequence>
<protein>
    <submittedName>
        <fullName evidence="1">Uncharacterized protein</fullName>
    </submittedName>
</protein>
<proteinExistence type="predicted"/>
<keyword evidence="2" id="KW-1185">Reference proteome</keyword>